<comment type="caution">
    <text evidence="2">The sequence shown here is derived from an EMBL/GenBank/DDBJ whole genome shotgun (WGS) entry which is preliminary data.</text>
</comment>
<keyword evidence="1" id="KW-1133">Transmembrane helix</keyword>
<dbReference type="eggNOG" id="ENOG5032UR1">
    <property type="taxonomic scope" value="Bacteria"/>
</dbReference>
<keyword evidence="1" id="KW-0812">Transmembrane</keyword>
<protein>
    <recommendedName>
        <fullName evidence="4">ECF transporter S component</fullName>
    </recommendedName>
</protein>
<dbReference type="EMBL" id="ACJM01000008">
    <property type="protein sequence ID" value="EEG77280.1"/>
    <property type="molecule type" value="Genomic_DNA"/>
</dbReference>
<dbReference type="STRING" id="555088.DealDRAFT_1737"/>
<evidence type="ECO:0000313" key="3">
    <source>
        <dbReference type="Proteomes" id="UP000006443"/>
    </source>
</evidence>
<sequence length="171" mass="17395">MKNSKLTTQILTRTAMLLALTLAFQALGLPTVITGPMVNFMLVLSVILVGTGGGVFIGTITPWIALLVGILPAPLAPAVPFIMAGNAILCLTVGVLSQSTAMRVLGVILGSLLKFAVIGGAASYVLTLPAPMAQMLTFPQLTNALLGGLLAVSMASAIQWAVSAGNHSAAK</sequence>
<dbReference type="AlphaFoldDB" id="C0GGX8"/>
<name>C0GGX8_DETAL</name>
<organism evidence="2 3">
    <name type="scientific">Dethiobacter alkaliphilus AHT 1</name>
    <dbReference type="NCBI Taxonomy" id="555088"/>
    <lineage>
        <taxon>Bacteria</taxon>
        <taxon>Bacillati</taxon>
        <taxon>Bacillota</taxon>
        <taxon>Dethiobacteria</taxon>
        <taxon>Dethiobacterales</taxon>
        <taxon>Dethiobacteraceae</taxon>
        <taxon>Dethiobacter</taxon>
    </lineage>
</organism>
<feature type="transmembrane region" description="Helical" evidence="1">
    <location>
        <begin position="104"/>
        <end position="129"/>
    </location>
</feature>
<evidence type="ECO:0008006" key="4">
    <source>
        <dbReference type="Google" id="ProtNLM"/>
    </source>
</evidence>
<gene>
    <name evidence="2" type="ORF">DealDRAFT_1737</name>
</gene>
<keyword evidence="1" id="KW-0472">Membrane</keyword>
<dbReference type="Proteomes" id="UP000006443">
    <property type="component" value="Unassembled WGS sequence"/>
</dbReference>
<accession>C0GGX8</accession>
<dbReference type="RefSeq" id="WP_008516659.1">
    <property type="nucleotide sequence ID" value="NZ_ACJM01000008.1"/>
</dbReference>
<reference evidence="2 3" key="1">
    <citation type="submission" date="2009-02" db="EMBL/GenBank/DDBJ databases">
        <title>Sequencing of the draft genome and assembly of Dethiobacter alkaliphilus AHT 1.</title>
        <authorList>
            <consortium name="US DOE Joint Genome Institute (JGI-PGF)"/>
            <person name="Lucas S."/>
            <person name="Copeland A."/>
            <person name="Lapidus A."/>
            <person name="Glavina del Rio T."/>
            <person name="Dalin E."/>
            <person name="Tice H."/>
            <person name="Bruce D."/>
            <person name="Goodwin L."/>
            <person name="Pitluck S."/>
            <person name="Larimer F."/>
            <person name="Land M.L."/>
            <person name="Hauser L."/>
            <person name="Muyzer G."/>
        </authorList>
    </citation>
    <scope>NUCLEOTIDE SEQUENCE [LARGE SCALE GENOMIC DNA]</scope>
    <source>
        <strain evidence="2 3">AHT 1</strain>
    </source>
</reference>
<feature type="transmembrane region" description="Helical" evidence="1">
    <location>
        <begin position="141"/>
        <end position="162"/>
    </location>
</feature>
<feature type="transmembrane region" description="Helical" evidence="1">
    <location>
        <begin position="78"/>
        <end position="98"/>
    </location>
</feature>
<proteinExistence type="predicted"/>
<evidence type="ECO:0000313" key="2">
    <source>
        <dbReference type="EMBL" id="EEG77280.1"/>
    </source>
</evidence>
<feature type="transmembrane region" description="Helical" evidence="1">
    <location>
        <begin position="38"/>
        <end position="71"/>
    </location>
</feature>
<keyword evidence="3" id="KW-1185">Reference proteome</keyword>
<evidence type="ECO:0000256" key="1">
    <source>
        <dbReference type="SAM" id="Phobius"/>
    </source>
</evidence>